<evidence type="ECO:0000313" key="2">
    <source>
        <dbReference type="EMBL" id="CAD1822823.1"/>
    </source>
</evidence>
<sequence length="178" mass="19391">MANIGREQRRRRRRRRRRRSALVLSGTSLSSPAHPPPSSPLIPPRPRCDILFFPPLRPSSTASDDDAYLTFSRHSRPFPLPAPSPPSPLSTTTPFRRHRRSEGRCGAAASERGVFSGVVAGAMTVGGEAPPAWVEVSSSAEVAYDLTPLRTSRRIATCSRREIRSASSHGADRATALL</sequence>
<proteinExistence type="predicted"/>
<accession>A0A6V7NW56</accession>
<feature type="compositionally biased region" description="Pro residues" evidence="1">
    <location>
        <begin position="33"/>
        <end position="45"/>
    </location>
</feature>
<dbReference type="AlphaFoldDB" id="A0A6V7NW56"/>
<gene>
    <name evidence="2" type="ORF">CB5_LOCUS6034</name>
</gene>
<organism evidence="2">
    <name type="scientific">Ananas comosus var. bracteatus</name>
    <name type="common">red pineapple</name>
    <dbReference type="NCBI Taxonomy" id="296719"/>
    <lineage>
        <taxon>Eukaryota</taxon>
        <taxon>Viridiplantae</taxon>
        <taxon>Streptophyta</taxon>
        <taxon>Embryophyta</taxon>
        <taxon>Tracheophyta</taxon>
        <taxon>Spermatophyta</taxon>
        <taxon>Magnoliopsida</taxon>
        <taxon>Liliopsida</taxon>
        <taxon>Poales</taxon>
        <taxon>Bromeliaceae</taxon>
        <taxon>Bromelioideae</taxon>
        <taxon>Ananas</taxon>
    </lineage>
</organism>
<reference evidence="2" key="1">
    <citation type="submission" date="2020-07" db="EMBL/GenBank/DDBJ databases">
        <authorList>
            <person name="Lin J."/>
        </authorList>
    </citation>
    <scope>NUCLEOTIDE SEQUENCE</scope>
</reference>
<dbReference type="EMBL" id="LR862142">
    <property type="protein sequence ID" value="CAD1822823.1"/>
    <property type="molecule type" value="Genomic_DNA"/>
</dbReference>
<evidence type="ECO:0000256" key="1">
    <source>
        <dbReference type="SAM" id="MobiDB-lite"/>
    </source>
</evidence>
<feature type="compositionally biased region" description="Pro residues" evidence="1">
    <location>
        <begin position="78"/>
        <end position="88"/>
    </location>
</feature>
<feature type="compositionally biased region" description="Basic residues" evidence="1">
    <location>
        <begin position="8"/>
        <end position="20"/>
    </location>
</feature>
<feature type="region of interest" description="Disordered" evidence="1">
    <location>
        <begin position="74"/>
        <end position="98"/>
    </location>
</feature>
<protein>
    <submittedName>
        <fullName evidence="2">Uncharacterized protein</fullName>
    </submittedName>
</protein>
<name>A0A6V7NW56_ANACO</name>
<feature type="region of interest" description="Disordered" evidence="1">
    <location>
        <begin position="1"/>
        <end position="45"/>
    </location>
</feature>